<name>A8X4R4_CAEBR</name>
<dbReference type="GeneID" id="8587765"/>
<proteinExistence type="predicted"/>
<organism evidence="1 2">
    <name type="scientific">Caenorhabditis briggsae</name>
    <dbReference type="NCBI Taxonomy" id="6238"/>
    <lineage>
        <taxon>Eukaryota</taxon>
        <taxon>Metazoa</taxon>
        <taxon>Ecdysozoa</taxon>
        <taxon>Nematoda</taxon>
        <taxon>Chromadorea</taxon>
        <taxon>Rhabditida</taxon>
        <taxon>Rhabditina</taxon>
        <taxon>Rhabditomorpha</taxon>
        <taxon>Rhabditoidea</taxon>
        <taxon>Rhabditidae</taxon>
        <taxon>Peloderinae</taxon>
        <taxon>Caenorhabditis</taxon>
    </lineage>
</organism>
<dbReference type="InParanoid" id="A8X4R4"/>
<dbReference type="Proteomes" id="UP000008549">
    <property type="component" value="Unassembled WGS sequence"/>
</dbReference>
<evidence type="ECO:0000313" key="1">
    <source>
        <dbReference type="EMBL" id="CAP27624.2"/>
    </source>
</evidence>
<keyword evidence="2" id="KW-1185">Reference proteome</keyword>
<dbReference type="EMBL" id="HE601041">
    <property type="protein sequence ID" value="CAP27624.2"/>
    <property type="molecule type" value="Genomic_DNA"/>
</dbReference>
<dbReference type="CTD" id="8587765"/>
<sequence>MRLIDVNTITSLQIDTHVQLYEEKQLVDLPQWERVRDFQLVGSHLPHNIFNVIGNVAFNIKYDCVDLDFTLEPIYLFVFTVLNPSENFEFGQITSKNLYIPFPMLNTHRILENVSVTLPRNCIIMEKF</sequence>
<evidence type="ECO:0000313" key="3">
    <source>
        <dbReference type="WormBase" id="CBG07444"/>
    </source>
</evidence>
<dbReference type="KEGG" id="cbr:CBG_07444"/>
<evidence type="ECO:0000313" key="2">
    <source>
        <dbReference type="Proteomes" id="UP000008549"/>
    </source>
</evidence>
<dbReference type="AlphaFoldDB" id="A8X4R4"/>
<reference evidence="1 2" key="2">
    <citation type="journal article" date="2011" name="PLoS Genet.">
        <title>Caenorhabditis briggsae recombinant inbred line genotypes reveal inter-strain incompatibility and the evolution of recombination.</title>
        <authorList>
            <person name="Ross J.A."/>
            <person name="Koboldt D.C."/>
            <person name="Staisch J.E."/>
            <person name="Chamberlin H.M."/>
            <person name="Gupta B.P."/>
            <person name="Miller R.D."/>
            <person name="Baird S.E."/>
            <person name="Haag E.S."/>
        </authorList>
    </citation>
    <scope>NUCLEOTIDE SEQUENCE [LARGE SCALE GENOMIC DNA]</scope>
    <source>
        <strain evidence="1 2">AF16</strain>
    </source>
</reference>
<dbReference type="RefSeq" id="XP_002645766.2">
    <property type="nucleotide sequence ID" value="XM_002645720.2"/>
</dbReference>
<protein>
    <submittedName>
        <fullName evidence="1">Protein CBG07444</fullName>
    </submittedName>
</protein>
<dbReference type="WormBase" id="CBG07444">
    <property type="protein sequence ID" value="CBP28889"/>
    <property type="gene ID" value="WBGene00029496"/>
</dbReference>
<accession>A8X4R4</accession>
<reference evidence="1 2" key="1">
    <citation type="journal article" date="2003" name="PLoS Biol.">
        <title>The genome sequence of Caenorhabditis briggsae: a platform for comparative genomics.</title>
        <authorList>
            <person name="Stein L.D."/>
            <person name="Bao Z."/>
            <person name="Blasiar D."/>
            <person name="Blumenthal T."/>
            <person name="Brent M.R."/>
            <person name="Chen N."/>
            <person name="Chinwalla A."/>
            <person name="Clarke L."/>
            <person name="Clee C."/>
            <person name="Coghlan A."/>
            <person name="Coulson A."/>
            <person name="D'Eustachio P."/>
            <person name="Fitch D.H."/>
            <person name="Fulton L.A."/>
            <person name="Fulton R.E."/>
            <person name="Griffiths-Jones S."/>
            <person name="Harris T.W."/>
            <person name="Hillier L.W."/>
            <person name="Kamath R."/>
            <person name="Kuwabara P.E."/>
            <person name="Mardis E.R."/>
            <person name="Marra M.A."/>
            <person name="Miner T.L."/>
            <person name="Minx P."/>
            <person name="Mullikin J.C."/>
            <person name="Plumb R.W."/>
            <person name="Rogers J."/>
            <person name="Schein J.E."/>
            <person name="Sohrmann M."/>
            <person name="Spieth J."/>
            <person name="Stajich J.E."/>
            <person name="Wei C."/>
            <person name="Willey D."/>
            <person name="Wilson R.K."/>
            <person name="Durbin R."/>
            <person name="Waterston R.H."/>
        </authorList>
    </citation>
    <scope>NUCLEOTIDE SEQUENCE [LARGE SCALE GENOMIC DNA]</scope>
    <source>
        <strain evidence="1 2">AF16</strain>
    </source>
</reference>
<dbReference type="HOGENOM" id="CLU_1961554_0_0_1"/>
<gene>
    <name evidence="1 3" type="ORF">CBG07444</name>
    <name evidence="1" type="ORF">CBG_07444</name>
</gene>